<name>A0A8R1E9T2_CAEJA</name>
<dbReference type="Proteomes" id="UP000005237">
    <property type="component" value="Unassembled WGS sequence"/>
</dbReference>
<accession>A0A8R1E9T2</accession>
<evidence type="ECO:0000256" key="6">
    <source>
        <dbReference type="RuleBase" id="RU003718"/>
    </source>
</evidence>
<evidence type="ECO:0000256" key="5">
    <source>
        <dbReference type="ARBA" id="ARBA00047475"/>
    </source>
</evidence>
<dbReference type="EC" id="2.4.1.17" evidence="7"/>
<evidence type="ECO:0000256" key="3">
    <source>
        <dbReference type="ARBA" id="ARBA00022679"/>
    </source>
</evidence>
<dbReference type="Pfam" id="PF00201">
    <property type="entry name" value="UDPGT"/>
    <property type="match status" value="1"/>
</dbReference>
<evidence type="ECO:0000256" key="1">
    <source>
        <dbReference type="ARBA" id="ARBA00009995"/>
    </source>
</evidence>
<dbReference type="PROSITE" id="PS00375">
    <property type="entry name" value="UDPGT"/>
    <property type="match status" value="1"/>
</dbReference>
<keyword evidence="4" id="KW-0732">Signal</keyword>
<dbReference type="InterPro" id="IPR050271">
    <property type="entry name" value="UDP-glycosyltransferase"/>
</dbReference>
<comment type="subcellular location">
    <subcellularLocation>
        <location evidence="7">Membrane</location>
        <topology evidence="7">Single-pass membrane protein</topology>
    </subcellularLocation>
</comment>
<organism evidence="8 9">
    <name type="scientific">Caenorhabditis japonica</name>
    <dbReference type="NCBI Taxonomy" id="281687"/>
    <lineage>
        <taxon>Eukaryota</taxon>
        <taxon>Metazoa</taxon>
        <taxon>Ecdysozoa</taxon>
        <taxon>Nematoda</taxon>
        <taxon>Chromadorea</taxon>
        <taxon>Rhabditida</taxon>
        <taxon>Rhabditina</taxon>
        <taxon>Rhabditomorpha</taxon>
        <taxon>Rhabditoidea</taxon>
        <taxon>Rhabditidae</taxon>
        <taxon>Peloderinae</taxon>
        <taxon>Caenorhabditis</taxon>
    </lineage>
</organism>
<evidence type="ECO:0000256" key="4">
    <source>
        <dbReference type="ARBA" id="ARBA00022729"/>
    </source>
</evidence>
<dbReference type="Gene3D" id="3.40.50.2000">
    <property type="entry name" value="Glycogen Phosphorylase B"/>
    <property type="match status" value="1"/>
</dbReference>
<proteinExistence type="inferred from homology"/>
<sequence>MFTGKIKQFSYKVLNKLFPYFPQNSFLGAFAKFNTYTILWRMEKSVAGAEKLEHLHLVKWLPQKDIMRHPKMKLMIAHGGYNSFLEAAQAGIPAVLMPLFADQKSMRNGLNDTEWLRFLINLPEL</sequence>
<evidence type="ECO:0000313" key="9">
    <source>
        <dbReference type="Proteomes" id="UP000005237"/>
    </source>
</evidence>
<reference evidence="9" key="1">
    <citation type="submission" date="2010-08" db="EMBL/GenBank/DDBJ databases">
        <authorList>
            <consortium name="Caenorhabditis japonica Sequencing Consortium"/>
            <person name="Wilson R.K."/>
        </authorList>
    </citation>
    <scope>NUCLEOTIDE SEQUENCE [LARGE SCALE GENOMIC DNA]</scope>
    <source>
        <strain evidence="9">DF5081</strain>
    </source>
</reference>
<comment type="similarity">
    <text evidence="1 6">Belongs to the UDP-glycosyltransferase family.</text>
</comment>
<dbReference type="PANTHER" id="PTHR48043:SF46">
    <property type="entry name" value="UDP-GLUCURONOSYLTRANSFERASE UGT-60-RELATED"/>
    <property type="match status" value="1"/>
</dbReference>
<dbReference type="PANTHER" id="PTHR48043">
    <property type="entry name" value="EG:EG0003.4 PROTEIN-RELATED"/>
    <property type="match status" value="1"/>
</dbReference>
<evidence type="ECO:0000256" key="7">
    <source>
        <dbReference type="RuleBase" id="RU362059"/>
    </source>
</evidence>
<evidence type="ECO:0000313" key="8">
    <source>
        <dbReference type="EnsemblMetazoa" id="CJA32136.1"/>
    </source>
</evidence>
<dbReference type="InterPro" id="IPR035595">
    <property type="entry name" value="UDP_glycos_trans_CS"/>
</dbReference>
<keyword evidence="9" id="KW-1185">Reference proteome</keyword>
<keyword evidence="3 6" id="KW-0808">Transferase</keyword>
<dbReference type="GO" id="GO:0016020">
    <property type="term" value="C:membrane"/>
    <property type="evidence" value="ECO:0007669"/>
    <property type="project" value="UniProtKB-SubCell"/>
</dbReference>
<keyword evidence="2 6" id="KW-0328">Glycosyltransferase</keyword>
<comment type="catalytic activity">
    <reaction evidence="5 7">
        <text>glucuronate acceptor + UDP-alpha-D-glucuronate = acceptor beta-D-glucuronoside + UDP + H(+)</text>
        <dbReference type="Rhea" id="RHEA:21032"/>
        <dbReference type="ChEBI" id="CHEBI:15378"/>
        <dbReference type="ChEBI" id="CHEBI:58052"/>
        <dbReference type="ChEBI" id="CHEBI:58223"/>
        <dbReference type="ChEBI" id="CHEBI:132367"/>
        <dbReference type="ChEBI" id="CHEBI:132368"/>
        <dbReference type="EC" id="2.4.1.17"/>
    </reaction>
</comment>
<dbReference type="AlphaFoldDB" id="A0A8R1E9T2"/>
<protein>
    <recommendedName>
        <fullName evidence="7">UDP-glucuronosyltransferase</fullName>
        <ecNumber evidence="7">2.4.1.17</ecNumber>
    </recommendedName>
</protein>
<evidence type="ECO:0000256" key="2">
    <source>
        <dbReference type="ARBA" id="ARBA00022676"/>
    </source>
</evidence>
<dbReference type="InterPro" id="IPR002213">
    <property type="entry name" value="UDP_glucos_trans"/>
</dbReference>
<reference evidence="8" key="2">
    <citation type="submission" date="2022-06" db="UniProtKB">
        <authorList>
            <consortium name="EnsemblMetazoa"/>
        </authorList>
    </citation>
    <scope>IDENTIFICATION</scope>
    <source>
        <strain evidence="8">DF5081</strain>
    </source>
</reference>
<dbReference type="EnsemblMetazoa" id="CJA32136.1">
    <property type="protein sequence ID" value="CJA32136.1"/>
    <property type="gene ID" value="WBGene00207983"/>
</dbReference>
<dbReference type="SUPFAM" id="SSF53756">
    <property type="entry name" value="UDP-Glycosyltransferase/glycogen phosphorylase"/>
    <property type="match status" value="1"/>
</dbReference>
<dbReference type="GO" id="GO:0015020">
    <property type="term" value="F:glucuronosyltransferase activity"/>
    <property type="evidence" value="ECO:0007669"/>
    <property type="project" value="UniProtKB-EC"/>
</dbReference>